<reference evidence="1 2" key="2">
    <citation type="submission" date="2013-02" db="EMBL/GenBank/DDBJ databases">
        <title>The Genome Sequence of Plasmodium falciparum Vietnam Oak-Knoll (FVO).</title>
        <authorList>
            <consortium name="The Broad Institute Genome Sequencing Platform"/>
            <consortium name="The Broad Institute Genome Sequencing Center for Infectious Disease"/>
            <person name="Neafsey D."/>
            <person name="Cheeseman I."/>
            <person name="Volkman S."/>
            <person name="Adams J."/>
            <person name="Walker B."/>
            <person name="Young S.K."/>
            <person name="Zeng Q."/>
            <person name="Gargeya S."/>
            <person name="Fitzgerald M."/>
            <person name="Haas B."/>
            <person name="Abouelleil A."/>
            <person name="Alvarado L."/>
            <person name="Arachchi H.M."/>
            <person name="Berlin A.M."/>
            <person name="Chapman S.B."/>
            <person name="Dewar J."/>
            <person name="Goldberg J."/>
            <person name="Griggs A."/>
            <person name="Gujja S."/>
            <person name="Hansen M."/>
            <person name="Howarth C."/>
            <person name="Imamovic A."/>
            <person name="Larimer J."/>
            <person name="McCowan C."/>
            <person name="Murphy C."/>
            <person name="Neiman D."/>
            <person name="Pearson M."/>
            <person name="Priest M."/>
            <person name="Roberts A."/>
            <person name="Saif S."/>
            <person name="Shea T."/>
            <person name="Sisk P."/>
            <person name="Sykes S."/>
            <person name="Wortman J."/>
            <person name="Nusbaum C."/>
            <person name="Birren B."/>
        </authorList>
    </citation>
    <scope>NUCLEOTIDE SEQUENCE [LARGE SCALE GENOMIC DNA]</scope>
    <source>
        <strain evidence="2">Vietnam Oak-Knoll (FVO)</strain>
    </source>
</reference>
<dbReference type="EMBL" id="KI925150">
    <property type="protein sequence ID" value="ETW15951.1"/>
    <property type="molecule type" value="Genomic_DNA"/>
</dbReference>
<name>A0A024UZC7_PLAFA</name>
<evidence type="ECO:0000313" key="1">
    <source>
        <dbReference type="EMBL" id="ETW15951.1"/>
    </source>
</evidence>
<gene>
    <name evidence="1" type="ORF">PFFVO_05056</name>
</gene>
<evidence type="ECO:0000313" key="2">
    <source>
        <dbReference type="Proteomes" id="UP000030690"/>
    </source>
</evidence>
<accession>A0A024UZC7</accession>
<dbReference type="AlphaFoldDB" id="A0A024UZC7"/>
<dbReference type="Proteomes" id="UP000030690">
    <property type="component" value="Unassembled WGS sequence"/>
</dbReference>
<reference evidence="1 2" key="1">
    <citation type="submission" date="2013-02" db="EMBL/GenBank/DDBJ databases">
        <title>The Genome Annotation of Plasmodium falciparum Vietnam Oak-Knoll (FVO).</title>
        <authorList>
            <consortium name="The Broad Institute Genome Sequencing Platform"/>
            <consortium name="The Broad Institute Genome Sequencing Center for Infectious Disease"/>
            <person name="Neafsey D."/>
            <person name="Hoffman S."/>
            <person name="Volkman S."/>
            <person name="Rosenthal P."/>
            <person name="Walker B."/>
            <person name="Young S.K."/>
            <person name="Zeng Q."/>
            <person name="Gargeya S."/>
            <person name="Fitzgerald M."/>
            <person name="Haas B."/>
            <person name="Abouelleil A."/>
            <person name="Allen A.W."/>
            <person name="Alvarado L."/>
            <person name="Arachchi H.M."/>
            <person name="Berlin A.M."/>
            <person name="Chapman S.B."/>
            <person name="Gainer-Dewar J."/>
            <person name="Goldberg J."/>
            <person name="Griggs A."/>
            <person name="Gujja S."/>
            <person name="Hansen M."/>
            <person name="Howarth C."/>
            <person name="Imamovic A."/>
            <person name="Ireland A."/>
            <person name="Larimer J."/>
            <person name="McCowan C."/>
            <person name="Murphy C."/>
            <person name="Pearson M."/>
            <person name="Poon T.W."/>
            <person name="Priest M."/>
            <person name="Roberts A."/>
            <person name="Saif S."/>
            <person name="Shea T."/>
            <person name="Sisk P."/>
            <person name="Sykes S."/>
            <person name="Wortman J."/>
            <person name="Nusbaum C."/>
            <person name="Birren B."/>
        </authorList>
    </citation>
    <scope>NUCLEOTIDE SEQUENCE [LARGE SCALE GENOMIC DNA]</scope>
    <source>
        <strain evidence="2">Vietnam Oak-Knoll (FVO)</strain>
    </source>
</reference>
<sequence>MRKLLSTAIMDLKKIKGNNFESKHCNDNLKSLIIKNIHKFENDEILKIIEKYNEKNYKDTKILKCSYDVFKNNVHRYSFDQINKIIRLYNISEIYDIHFNTSVFNYIIKRLDAIPPYVVVNVFHNLIRSGLRDYNNINLIKEYFIKNIDKFNNLDLTIILSSFTILQEELLKKIPNVNNKDVSFNIYDTKKDHSLCSEALYDYMDIFKIILNKIQKDKNIHENLSVVNSVLILNMLSRINFCNYEIFKFFTKNYYKNLNDKDLEPHHFTLLLNSFAKCNIHINIMKYILKYMNNKNFINNLSYVNITNAVHYMAKFNYRNATFLNHLKDKVIEIIDIIPQREFSNIMWSLAKLHIKDDYFYYIAFQKIKQIIDVMDMMSVAQILDAMRRRKNVSNGQDIGATIKEKKNLENDISCPLRDIKDTTLNGQNIDYKNNIEHNKYHNNEEKVKEKEIITTQTTTQNKDLNNNIQSTYKTPENNIISIEKNINTYNIISDDLEKNILHLLVNKYIKHIQHCSLHVLTQVPFCCLQLNYINSDIYYKSLEILRKKRNDMTTLNLIYAKYFLRIFIEKQEAHFQKLPRSLKQFAKEILNSDNN</sequence>
<protein>
    <submittedName>
        <fullName evidence="1">Uncharacterized protein</fullName>
    </submittedName>
</protein>
<proteinExistence type="predicted"/>
<dbReference type="OrthoDB" id="433860at2759"/>
<organism evidence="1 2">
    <name type="scientific">Plasmodium falciparum Vietnam Oak-Knoll</name>
    <name type="common">FVO</name>
    <dbReference type="NCBI Taxonomy" id="1036723"/>
    <lineage>
        <taxon>Eukaryota</taxon>
        <taxon>Sar</taxon>
        <taxon>Alveolata</taxon>
        <taxon>Apicomplexa</taxon>
        <taxon>Aconoidasida</taxon>
        <taxon>Haemosporida</taxon>
        <taxon>Plasmodiidae</taxon>
        <taxon>Plasmodium</taxon>
        <taxon>Plasmodium (Laverania)</taxon>
    </lineage>
</organism>